<reference evidence="2 3" key="1">
    <citation type="journal article" date="2018" name="Genome Biol. Evol.">
        <title>Multiple Roots of Fruiting Body Formation in Amoebozoa.</title>
        <authorList>
            <person name="Hillmann F."/>
            <person name="Forbes G."/>
            <person name="Novohradska S."/>
            <person name="Ferling I."/>
            <person name="Riege K."/>
            <person name="Groth M."/>
            <person name="Westermann M."/>
            <person name="Marz M."/>
            <person name="Spaller T."/>
            <person name="Winckler T."/>
            <person name="Schaap P."/>
            <person name="Glockner G."/>
        </authorList>
    </citation>
    <scope>NUCLEOTIDE SEQUENCE [LARGE SCALE GENOMIC DNA]</scope>
    <source>
        <strain evidence="2 3">Jena</strain>
    </source>
</reference>
<sequence length="1275" mass="140642">MTGRKQKRTRGRVPVSQSRRATPVTTVRGSQARVVPPPALSPEEVVTPVVLADEEQDEYLPNEPGDTSPDVWSTLLSLQDKLGGAHHRMDTFEIMLAENNSLLVQIRDEARRRQPPPPQERPVQNRSGVLRTPSVAQTRSPRPQALSTPLPLDFVPEKISSNRSPALSSSTPSPVVLSTGPPPTGNPPSVPSVPETGRLPLWLVQARARYSQQKLPSILEIEKLAYQPLKKHPSNTDLRWWLLAVDWRHAAFASSAEIPLDQFINSLRFGECDQIRSRADTFGLGMDDGDCDNFICAVWDTNYDVNSMPWAEQIISSASMDSKPICKTVNEWSTRVDLLFLDIPAVKATSAEKARVFLKGLTDKIVAKGSSIAPPPPEGFLEKSTVVAWAQFRAEARKREAPTVTKNVNVSKAPKLVADSFPSQYKPPGPAQSKVFGQRKSSNSGVKPAGTPTGILYKVNRDGRLKNHPGITKYRRDHALCVRCGQPDHGTSLCPPSRKIDPNYEKTTVNEWSTRVDLLFLDIPAVKATSAEKARVFLKGLTDKIVAKGSSIAPPPPEGFLKKSTVVAWAQVAERALLAEEFRAEARKREAPTVTKNVNVSKAPKLVADSFPSQYKPPGPAQSKVFGQRKSSNSGVKPADLRRWLLAVDWRHAAFASSAEIPLDQFINSLRFGECDQIRSRADTFGLGMDDGDWDDFICAVWDTNYDVNSMPRAEQIISSASMDSKPICKTVNEWSTRVDLLFLDIPAVKATSAEKARVFLKGLTDKIVAKGSSIAPPPPEGFLEKSTVVAWAQVAERALLAEEFRAEARKREAPTVTKNVNVSKAPKLVADSFPSQYKPPGPAQSKVFGQRKSSNSGVKPAGTPTGILYKVNRNGRLKNHPGITKYRRDHALCVRCGQPDHGTSLCPPSRKIDPNYEKTVPIDFVIAERSFRAVLDVNSRVDKNDAVTVDIYSHPEDVHLGTSTVFLDTGADVSYVTPEVADKYAIEQRDHQHPYRPRGADGSLFQWVTRRAQLKIGFGSHVELVVFDIMDLGGMNIVLGKDWMKIHDPILQESSNFYPVFDHEDCKHHTMGNTHVTGGNFYRIHENPRAFRQVKPFFVISSSLSDVHTSGTNVRIPSPIVAESHQMTPDTPSAGVVRPQVNLHPLTVDDDVKESVPHPSSTPLVANKIKRKNRVITTSSIQNQDKSKCILVIRSSDAVVHVVSDIQHGHSPEDKYFATYVYPVSKPVSLNTVTKESTSARVSDVVIPPEYADLAAAFLMVPSHSLNMVHSIWI</sequence>
<dbReference type="PANTHER" id="PTHR34482">
    <property type="entry name" value="DNA DAMAGE-INDUCIBLE PROTEIN 1-LIKE"/>
    <property type="match status" value="1"/>
</dbReference>
<dbReference type="SUPFAM" id="SSF50630">
    <property type="entry name" value="Acid proteases"/>
    <property type="match status" value="1"/>
</dbReference>
<gene>
    <name evidence="2" type="ORF">PROFUN_15174</name>
</gene>
<dbReference type="Gene3D" id="2.40.70.10">
    <property type="entry name" value="Acid Proteases"/>
    <property type="match status" value="1"/>
</dbReference>
<comment type="caution">
    <text evidence="2">The sequence shown here is derived from an EMBL/GenBank/DDBJ whole genome shotgun (WGS) entry which is preliminary data.</text>
</comment>
<dbReference type="Pfam" id="PF13975">
    <property type="entry name" value="gag-asp_proteas"/>
    <property type="match status" value="1"/>
</dbReference>
<feature type="compositionally biased region" description="Polar residues" evidence="1">
    <location>
        <begin position="15"/>
        <end position="29"/>
    </location>
</feature>
<feature type="region of interest" description="Disordered" evidence="1">
    <location>
        <begin position="611"/>
        <end position="636"/>
    </location>
</feature>
<evidence type="ECO:0000313" key="3">
    <source>
        <dbReference type="Proteomes" id="UP000241769"/>
    </source>
</evidence>
<feature type="region of interest" description="Disordered" evidence="1">
    <location>
        <begin position="419"/>
        <end position="453"/>
    </location>
</feature>
<evidence type="ECO:0000313" key="2">
    <source>
        <dbReference type="EMBL" id="PRP75856.1"/>
    </source>
</evidence>
<feature type="compositionally biased region" description="Low complexity" evidence="1">
    <location>
        <begin position="164"/>
        <end position="179"/>
    </location>
</feature>
<dbReference type="InParanoid" id="A0A2P6MW33"/>
<accession>A0A2P6MW33</accession>
<feature type="compositionally biased region" description="Pro residues" evidence="1">
    <location>
        <begin position="180"/>
        <end position="191"/>
    </location>
</feature>
<evidence type="ECO:0000256" key="1">
    <source>
        <dbReference type="SAM" id="MobiDB-lite"/>
    </source>
</evidence>
<feature type="compositionally biased region" description="Basic residues" evidence="1">
    <location>
        <begin position="1"/>
        <end position="11"/>
    </location>
</feature>
<feature type="region of interest" description="Disordered" evidence="1">
    <location>
        <begin position="1"/>
        <end position="41"/>
    </location>
</feature>
<feature type="compositionally biased region" description="Polar residues" evidence="1">
    <location>
        <begin position="134"/>
        <end position="147"/>
    </location>
</feature>
<dbReference type="OrthoDB" id="1304790at2759"/>
<name>A0A2P6MW33_9EUKA</name>
<dbReference type="PANTHER" id="PTHR34482:SF49">
    <property type="entry name" value="RETROTRANSPOSON GAG DOMAIN-CONTAINING PROTEIN"/>
    <property type="match status" value="1"/>
</dbReference>
<keyword evidence="3" id="KW-1185">Reference proteome</keyword>
<protein>
    <submittedName>
        <fullName evidence="2">Uncharacterized protein</fullName>
    </submittedName>
</protein>
<dbReference type="InterPro" id="IPR021109">
    <property type="entry name" value="Peptidase_aspartic_dom_sf"/>
</dbReference>
<dbReference type="AlphaFoldDB" id="A0A2P6MW33"/>
<dbReference type="EMBL" id="MDYQ01000359">
    <property type="protein sequence ID" value="PRP75856.1"/>
    <property type="molecule type" value="Genomic_DNA"/>
</dbReference>
<feature type="region of interest" description="Disordered" evidence="1">
    <location>
        <begin position="832"/>
        <end position="866"/>
    </location>
</feature>
<organism evidence="2 3">
    <name type="scientific">Planoprotostelium fungivorum</name>
    <dbReference type="NCBI Taxonomy" id="1890364"/>
    <lineage>
        <taxon>Eukaryota</taxon>
        <taxon>Amoebozoa</taxon>
        <taxon>Evosea</taxon>
        <taxon>Variosea</taxon>
        <taxon>Cavosteliida</taxon>
        <taxon>Cavosteliaceae</taxon>
        <taxon>Planoprotostelium</taxon>
    </lineage>
</organism>
<proteinExistence type="predicted"/>
<dbReference type="CDD" id="cd00303">
    <property type="entry name" value="retropepsin_like"/>
    <property type="match status" value="1"/>
</dbReference>
<feature type="region of interest" description="Disordered" evidence="1">
    <location>
        <begin position="110"/>
        <end position="191"/>
    </location>
</feature>
<dbReference type="Proteomes" id="UP000241769">
    <property type="component" value="Unassembled WGS sequence"/>
</dbReference>